<evidence type="ECO:0000256" key="10">
    <source>
        <dbReference type="ARBA" id="ARBA00041723"/>
    </source>
</evidence>
<keyword evidence="5" id="KW-0029">Amino-acid transport</keyword>
<evidence type="ECO:0000313" key="13">
    <source>
        <dbReference type="EMBL" id="CAB0042780.1"/>
    </source>
</evidence>
<dbReference type="EMBL" id="CADCXV010001216">
    <property type="protein sequence ID" value="CAB0042780.1"/>
    <property type="molecule type" value="Genomic_DNA"/>
</dbReference>
<evidence type="ECO:0000256" key="9">
    <source>
        <dbReference type="ARBA" id="ARBA00040814"/>
    </source>
</evidence>
<dbReference type="PANTHER" id="PTHR22950:SF458">
    <property type="entry name" value="SODIUM-COUPLED NEUTRAL AMINO ACID TRANSPORTER 11-RELATED"/>
    <property type="match status" value="1"/>
</dbReference>
<feature type="transmembrane region" description="Helical" evidence="11">
    <location>
        <begin position="481"/>
        <end position="505"/>
    </location>
</feature>
<feature type="transmembrane region" description="Helical" evidence="11">
    <location>
        <begin position="353"/>
        <end position="375"/>
    </location>
</feature>
<evidence type="ECO:0000256" key="3">
    <source>
        <dbReference type="ARBA" id="ARBA00022448"/>
    </source>
</evidence>
<evidence type="ECO:0000259" key="12">
    <source>
        <dbReference type="Pfam" id="PF01490"/>
    </source>
</evidence>
<name>A0A6H5IZM5_9HYME</name>
<feature type="transmembrane region" description="Helical" evidence="11">
    <location>
        <begin position="314"/>
        <end position="333"/>
    </location>
</feature>
<keyword evidence="14" id="KW-1185">Reference proteome</keyword>
<dbReference type="Proteomes" id="UP000479190">
    <property type="component" value="Unassembled WGS sequence"/>
</dbReference>
<evidence type="ECO:0000256" key="2">
    <source>
        <dbReference type="ARBA" id="ARBA00008066"/>
    </source>
</evidence>
<evidence type="ECO:0000256" key="4">
    <source>
        <dbReference type="ARBA" id="ARBA00022692"/>
    </source>
</evidence>
<protein>
    <recommendedName>
        <fullName evidence="9">Putative sodium-coupled neutral amino acid transporter 11</fullName>
    </recommendedName>
    <alternativeName>
        <fullName evidence="10">Solute carrier family 38 member 11</fullName>
    </alternativeName>
</protein>
<reference evidence="13 14" key="1">
    <citation type="submission" date="2020-02" db="EMBL/GenBank/DDBJ databases">
        <authorList>
            <person name="Ferguson B K."/>
        </authorList>
    </citation>
    <scope>NUCLEOTIDE SEQUENCE [LARGE SCALE GENOMIC DNA]</scope>
</reference>
<feature type="transmembrane region" description="Helical" evidence="11">
    <location>
        <begin position="541"/>
        <end position="562"/>
    </location>
</feature>
<feature type="transmembrane region" description="Helical" evidence="11">
    <location>
        <begin position="194"/>
        <end position="217"/>
    </location>
</feature>
<dbReference type="InterPro" id="IPR013057">
    <property type="entry name" value="AA_transpt_TM"/>
</dbReference>
<comment type="similarity">
    <text evidence="2">Belongs to the amino acid/polyamine transporter 2 family.</text>
</comment>
<keyword evidence="3" id="KW-0813">Transport</keyword>
<dbReference type="OrthoDB" id="28208at2759"/>
<keyword evidence="6 11" id="KW-1133">Transmembrane helix</keyword>
<sequence length="636" mass="70438">MKFFDDFGLFEKSSHRELRSSNGFKSVAEKIMVKSDLSLYDLTLLSPKSAEKLLTSSDYFDFVNSEKLSKLPRKLRDACSVRLCELVSNRFFRGWTRDPLWELIHYRLPNLCCDKINESLMNEDLYNICLAAAGLTENPKKRKIDNSNDFLDISLDKMRKTDEMELYDKFVQYLSWWYHRRAKGIPYALHQAGFGLGIALLIIVAVLTDYSLVLMVRSGHLCGEMSYQGLMRASFGRPGFYILSALQFIYPFIAMVSYNVVVGDTVTKVLIRVTGLSHDNFLMRREVVILLATVLIVIPLCLYRNVARLAKISFLSLVCVAFILVAIFVRMDTMSTLVPSHEDAWRFGNIEGIIPAVGIMAFAFMCHHNTFLIYGSIERPSQEKWDAVTHWSLFTSFVVASAFGIAGYATFTGYVQGDLMENYCWTDDLMNFSRILFSGTILLTFPIECFVTREVIMTARRGTDEMSGGGDLYISGTDRQYLVITLAIILATYLISMSTDCLGLVLELNGILAAVPLAYILPALCYLRLEPGPLLSPLKLPALSLLLAGIFAAVSGLLLLIFNGSDSASCVHGGVMFYCLQTAPNATTTTLAPPSPVTLQQTAAIVTSTAKSAVVATTKGLASTIASIVGSGLPPS</sequence>
<feature type="transmembrane region" description="Helical" evidence="11">
    <location>
        <begin position="431"/>
        <end position="451"/>
    </location>
</feature>
<dbReference type="AlphaFoldDB" id="A0A6H5IZM5"/>
<evidence type="ECO:0000256" key="6">
    <source>
        <dbReference type="ARBA" id="ARBA00022989"/>
    </source>
</evidence>
<organism evidence="13 14">
    <name type="scientific">Trichogramma brassicae</name>
    <dbReference type="NCBI Taxonomy" id="86971"/>
    <lineage>
        <taxon>Eukaryota</taxon>
        <taxon>Metazoa</taxon>
        <taxon>Ecdysozoa</taxon>
        <taxon>Arthropoda</taxon>
        <taxon>Hexapoda</taxon>
        <taxon>Insecta</taxon>
        <taxon>Pterygota</taxon>
        <taxon>Neoptera</taxon>
        <taxon>Endopterygota</taxon>
        <taxon>Hymenoptera</taxon>
        <taxon>Apocrita</taxon>
        <taxon>Proctotrupomorpha</taxon>
        <taxon>Chalcidoidea</taxon>
        <taxon>Trichogrammatidae</taxon>
        <taxon>Trichogramma</taxon>
    </lineage>
</organism>
<dbReference type="PANTHER" id="PTHR22950">
    <property type="entry name" value="AMINO ACID TRANSPORTER"/>
    <property type="match status" value="1"/>
</dbReference>
<dbReference type="GO" id="GO:0016020">
    <property type="term" value="C:membrane"/>
    <property type="evidence" value="ECO:0007669"/>
    <property type="project" value="UniProtKB-SubCell"/>
</dbReference>
<dbReference type="Pfam" id="PF01490">
    <property type="entry name" value="Aa_trans"/>
    <property type="match status" value="1"/>
</dbReference>
<evidence type="ECO:0000256" key="8">
    <source>
        <dbReference type="ARBA" id="ARBA00037101"/>
    </source>
</evidence>
<accession>A0A6H5IZM5</accession>
<keyword evidence="7 11" id="KW-0472">Membrane</keyword>
<feature type="domain" description="Amino acid transporter transmembrane" evidence="12">
    <location>
        <begin position="184"/>
        <end position="552"/>
    </location>
</feature>
<evidence type="ECO:0000256" key="5">
    <source>
        <dbReference type="ARBA" id="ARBA00022970"/>
    </source>
</evidence>
<evidence type="ECO:0000313" key="14">
    <source>
        <dbReference type="Proteomes" id="UP000479190"/>
    </source>
</evidence>
<evidence type="ECO:0000256" key="11">
    <source>
        <dbReference type="SAM" id="Phobius"/>
    </source>
</evidence>
<evidence type="ECO:0000256" key="7">
    <source>
        <dbReference type="ARBA" id="ARBA00023136"/>
    </source>
</evidence>
<feature type="transmembrane region" description="Helical" evidence="11">
    <location>
        <begin position="281"/>
        <end position="302"/>
    </location>
</feature>
<gene>
    <name evidence="13" type="ORF">TBRA_LOCUS14383</name>
</gene>
<feature type="transmembrane region" description="Helical" evidence="11">
    <location>
        <begin position="238"/>
        <end position="261"/>
    </location>
</feature>
<comment type="subcellular location">
    <subcellularLocation>
        <location evidence="1">Membrane</location>
        <topology evidence="1">Multi-pass membrane protein</topology>
    </subcellularLocation>
</comment>
<keyword evidence="4 11" id="KW-0812">Transmembrane</keyword>
<proteinExistence type="inferred from homology"/>
<dbReference type="GO" id="GO:0015179">
    <property type="term" value="F:L-amino acid transmembrane transporter activity"/>
    <property type="evidence" value="ECO:0007669"/>
    <property type="project" value="TreeGrafter"/>
</dbReference>
<feature type="transmembrane region" description="Helical" evidence="11">
    <location>
        <begin position="387"/>
        <end position="411"/>
    </location>
</feature>
<feature type="transmembrane region" description="Helical" evidence="11">
    <location>
        <begin position="511"/>
        <end position="529"/>
    </location>
</feature>
<evidence type="ECO:0000256" key="1">
    <source>
        <dbReference type="ARBA" id="ARBA00004141"/>
    </source>
</evidence>
<comment type="function">
    <text evidence="8">Putative sodium-dependent amino acid/proton antiporter.</text>
</comment>